<sequence length="267" mass="27128">MKLLPARKADTSGPATPEIDTDEVYDFSESVKPALNLIPTVVREARGFAQTLRMSIVGLIAVTAIVVIGYVAVLGGALTANSEADNAALSATSTQVKIKSLDDVQAYYDAVTERKSEVKAKFSGSIDYSSIYGAVNAALPAGVSITSFATAIGTTCAGADPFQPTAAIGCATIDATAPDTNTISALTSALGRDSTKVLVDPYASNISDSGSGSGLSFKLTVNFTQAAYGDRFADYGTTTTTTTPTATTAPSSTTTDSSGSNDAAAGK</sequence>
<evidence type="ECO:0000256" key="1">
    <source>
        <dbReference type="SAM" id="MobiDB-lite"/>
    </source>
</evidence>
<protein>
    <recommendedName>
        <fullName evidence="5">Fimbrial assembly protein</fullName>
    </recommendedName>
</protein>
<organism evidence="3 4">
    <name type="scientific">Frondihabitans sucicola</name>
    <dbReference type="NCBI Taxonomy" id="1268041"/>
    <lineage>
        <taxon>Bacteria</taxon>
        <taxon>Bacillati</taxon>
        <taxon>Actinomycetota</taxon>
        <taxon>Actinomycetes</taxon>
        <taxon>Micrococcales</taxon>
        <taxon>Microbacteriaceae</taxon>
        <taxon>Frondihabitans</taxon>
    </lineage>
</organism>
<accession>A0ABM8GVQ1</accession>
<keyword evidence="3" id="KW-0614">Plasmid</keyword>
<evidence type="ECO:0000313" key="4">
    <source>
        <dbReference type="Proteomes" id="UP001321486"/>
    </source>
</evidence>
<feature type="transmembrane region" description="Helical" evidence="2">
    <location>
        <begin position="56"/>
        <end position="78"/>
    </location>
</feature>
<dbReference type="Proteomes" id="UP001321486">
    <property type="component" value="Plasmid pNBRC108728a"/>
</dbReference>
<evidence type="ECO:0000313" key="3">
    <source>
        <dbReference type="EMBL" id="BDZ52492.1"/>
    </source>
</evidence>
<evidence type="ECO:0000256" key="2">
    <source>
        <dbReference type="SAM" id="Phobius"/>
    </source>
</evidence>
<proteinExistence type="predicted"/>
<feature type="compositionally biased region" description="Low complexity" evidence="1">
    <location>
        <begin position="239"/>
        <end position="255"/>
    </location>
</feature>
<keyword evidence="2" id="KW-0812">Transmembrane</keyword>
<keyword evidence="4" id="KW-1185">Reference proteome</keyword>
<keyword evidence="2" id="KW-0472">Membrane</keyword>
<keyword evidence="2" id="KW-1133">Transmembrane helix</keyword>
<name>A0ABM8GVQ1_9MICO</name>
<feature type="region of interest" description="Disordered" evidence="1">
    <location>
        <begin position="1"/>
        <end position="20"/>
    </location>
</feature>
<evidence type="ECO:0008006" key="5">
    <source>
        <dbReference type="Google" id="ProtNLM"/>
    </source>
</evidence>
<dbReference type="EMBL" id="AP027733">
    <property type="protein sequence ID" value="BDZ52492.1"/>
    <property type="molecule type" value="Genomic_DNA"/>
</dbReference>
<reference evidence="4" key="1">
    <citation type="journal article" date="2019" name="Int. J. Syst. Evol. Microbiol.">
        <title>The Global Catalogue of Microorganisms (GCM) 10K type strain sequencing project: providing services to taxonomists for standard genome sequencing and annotation.</title>
        <authorList>
            <consortium name="The Broad Institute Genomics Platform"/>
            <consortium name="The Broad Institute Genome Sequencing Center for Infectious Disease"/>
            <person name="Wu L."/>
            <person name="Ma J."/>
        </authorList>
    </citation>
    <scope>NUCLEOTIDE SEQUENCE [LARGE SCALE GENOMIC DNA]</scope>
    <source>
        <strain evidence="4">NBRC 108728</strain>
    </source>
</reference>
<dbReference type="RefSeq" id="WP_286347341.1">
    <property type="nucleotide sequence ID" value="NZ_AP027733.1"/>
</dbReference>
<feature type="region of interest" description="Disordered" evidence="1">
    <location>
        <begin position="239"/>
        <end position="267"/>
    </location>
</feature>
<geneLocation type="plasmid" evidence="3 4">
    <name>pNBRC108728a</name>
</geneLocation>
<gene>
    <name evidence="3" type="ORF">GCM10025867_47330</name>
</gene>